<organism evidence="1 2">
    <name type="scientific">Candidatus Dechloromonas phosphorivorans</name>
    <dbReference type="NCBI Taxonomy" id="2899244"/>
    <lineage>
        <taxon>Bacteria</taxon>
        <taxon>Pseudomonadati</taxon>
        <taxon>Pseudomonadota</taxon>
        <taxon>Betaproteobacteria</taxon>
        <taxon>Rhodocyclales</taxon>
        <taxon>Azonexaceae</taxon>
        <taxon>Dechloromonas</taxon>
    </lineage>
</organism>
<reference evidence="1 2" key="1">
    <citation type="submission" date="2020-10" db="EMBL/GenBank/DDBJ databases">
        <title>Connecting structure to function with the recovery of over 1000 high-quality activated sludge metagenome-assembled genomes encoding full-length rRNA genes using long-read sequencing.</title>
        <authorList>
            <person name="Singleton C.M."/>
            <person name="Petriglieri F."/>
            <person name="Kristensen J.M."/>
            <person name="Kirkegaard R.H."/>
            <person name="Michaelsen T.Y."/>
            <person name="Andersen M.H."/>
            <person name="Karst S.M."/>
            <person name="Dueholm M.S."/>
            <person name="Nielsen P.H."/>
            <person name="Albertsen M."/>
        </authorList>
    </citation>
    <scope>NUCLEOTIDE SEQUENCE [LARGE SCALE GENOMIC DNA]</scope>
    <source>
        <strain evidence="1">EsbW_18-Q3-R4-48_BATAC.463</strain>
    </source>
</reference>
<evidence type="ECO:0000313" key="2">
    <source>
        <dbReference type="Proteomes" id="UP000739411"/>
    </source>
</evidence>
<gene>
    <name evidence="1" type="ORF">IPJ38_09955</name>
</gene>
<name>A0A935MQY1_9RHOO</name>
<evidence type="ECO:0000313" key="1">
    <source>
        <dbReference type="EMBL" id="MBK7415368.1"/>
    </source>
</evidence>
<comment type="caution">
    <text evidence="1">The sequence shown here is derived from an EMBL/GenBank/DDBJ whole genome shotgun (WGS) entry which is preliminary data.</text>
</comment>
<protein>
    <submittedName>
        <fullName evidence="1">Uncharacterized protein</fullName>
    </submittedName>
</protein>
<proteinExistence type="predicted"/>
<sequence>MLEQLRDKAMQLCAEHGITVRPYAGGWWLIGKEINRVVGELAGLCPSDFNRLPVMPR</sequence>
<dbReference type="AlphaFoldDB" id="A0A935MQY1"/>
<dbReference type="EMBL" id="JADJMS010000019">
    <property type="protein sequence ID" value="MBK7415368.1"/>
    <property type="molecule type" value="Genomic_DNA"/>
</dbReference>
<accession>A0A935MQY1</accession>
<dbReference type="Proteomes" id="UP000739411">
    <property type="component" value="Unassembled WGS sequence"/>
</dbReference>